<proteinExistence type="inferred from homology"/>
<keyword evidence="6 10" id="KW-0067">ATP-binding</keyword>
<evidence type="ECO:0000313" key="15">
    <source>
        <dbReference type="Proteomes" id="UP000246278"/>
    </source>
</evidence>
<dbReference type="SMART" id="SM01016">
    <property type="entry name" value="Arg_tRNA_synt_N"/>
    <property type="match status" value="1"/>
</dbReference>
<evidence type="ECO:0000256" key="5">
    <source>
        <dbReference type="ARBA" id="ARBA00022741"/>
    </source>
</evidence>
<dbReference type="RefSeq" id="WP_110024019.1">
    <property type="nucleotide sequence ID" value="NZ_PDNZ01000008.1"/>
</dbReference>
<comment type="similarity">
    <text evidence="2 10 11">Belongs to the class-I aminoacyl-tRNA synthetase family.</text>
</comment>
<protein>
    <recommendedName>
        <fullName evidence="10">Arginine--tRNA ligase</fullName>
        <ecNumber evidence="10">6.1.1.19</ecNumber>
    </recommendedName>
    <alternativeName>
        <fullName evidence="10">Arginyl-tRNA synthetase</fullName>
        <shortName evidence="10">ArgRS</shortName>
    </alternativeName>
</protein>
<evidence type="ECO:0000256" key="7">
    <source>
        <dbReference type="ARBA" id="ARBA00022917"/>
    </source>
</evidence>
<dbReference type="PANTHER" id="PTHR11956:SF5">
    <property type="entry name" value="ARGININE--TRNA LIGASE, CYTOPLASMIC"/>
    <property type="match status" value="1"/>
</dbReference>
<dbReference type="SUPFAM" id="SSF52374">
    <property type="entry name" value="Nucleotidylyl transferase"/>
    <property type="match status" value="1"/>
</dbReference>
<dbReference type="PANTHER" id="PTHR11956">
    <property type="entry name" value="ARGINYL-TRNA SYNTHETASE"/>
    <property type="match status" value="1"/>
</dbReference>
<keyword evidence="8 10" id="KW-0030">Aminoacyl-tRNA synthetase</keyword>
<dbReference type="Proteomes" id="UP000246278">
    <property type="component" value="Unassembled WGS sequence"/>
</dbReference>
<evidence type="ECO:0000259" key="13">
    <source>
        <dbReference type="SMART" id="SM01016"/>
    </source>
</evidence>
<dbReference type="GO" id="GO:0004814">
    <property type="term" value="F:arginine-tRNA ligase activity"/>
    <property type="evidence" value="ECO:0007669"/>
    <property type="project" value="UniProtKB-UniRule"/>
</dbReference>
<dbReference type="AlphaFoldDB" id="A0A317T3F6"/>
<dbReference type="Pfam" id="PF05746">
    <property type="entry name" value="DALR_1"/>
    <property type="match status" value="1"/>
</dbReference>
<dbReference type="EC" id="6.1.1.19" evidence="10"/>
<feature type="short sequence motif" description="'HIGH' region" evidence="10">
    <location>
        <begin position="123"/>
        <end position="133"/>
    </location>
</feature>
<dbReference type="InterPro" id="IPR001278">
    <property type="entry name" value="Arg-tRNA-ligase"/>
</dbReference>
<evidence type="ECO:0000259" key="12">
    <source>
        <dbReference type="SMART" id="SM00836"/>
    </source>
</evidence>
<dbReference type="SUPFAM" id="SSF55190">
    <property type="entry name" value="Arginyl-tRNA synthetase (ArgRS), N-terminal 'additional' domain"/>
    <property type="match status" value="1"/>
</dbReference>
<comment type="subunit">
    <text evidence="10">Monomer.</text>
</comment>
<dbReference type="GO" id="GO:0006420">
    <property type="term" value="P:arginyl-tRNA aminoacylation"/>
    <property type="evidence" value="ECO:0007669"/>
    <property type="project" value="UniProtKB-UniRule"/>
</dbReference>
<dbReference type="CDD" id="cd00671">
    <property type="entry name" value="ArgRS_core"/>
    <property type="match status" value="1"/>
</dbReference>
<evidence type="ECO:0000256" key="4">
    <source>
        <dbReference type="ARBA" id="ARBA00022598"/>
    </source>
</evidence>
<dbReference type="Gene3D" id="3.30.1360.70">
    <property type="entry name" value="Arginyl tRNA synthetase N-terminal domain"/>
    <property type="match status" value="1"/>
</dbReference>
<keyword evidence="5 10" id="KW-0547">Nucleotide-binding</keyword>
<feature type="domain" description="DALR anticodon binding" evidence="12">
    <location>
        <begin position="430"/>
        <end position="551"/>
    </location>
</feature>
<keyword evidence="7 10" id="KW-0648">Protein biosynthesis</keyword>
<evidence type="ECO:0000256" key="8">
    <source>
        <dbReference type="ARBA" id="ARBA00023146"/>
    </source>
</evidence>
<evidence type="ECO:0000256" key="9">
    <source>
        <dbReference type="ARBA" id="ARBA00049339"/>
    </source>
</evidence>
<organism evidence="14 15">
    <name type="scientific">Prosthecochloris marina</name>
    <dbReference type="NCBI Taxonomy" id="2017681"/>
    <lineage>
        <taxon>Bacteria</taxon>
        <taxon>Pseudomonadati</taxon>
        <taxon>Chlorobiota</taxon>
        <taxon>Chlorobiia</taxon>
        <taxon>Chlorobiales</taxon>
        <taxon>Chlorobiaceae</taxon>
        <taxon>Prosthecochloris</taxon>
    </lineage>
</organism>
<dbReference type="InterPro" id="IPR035684">
    <property type="entry name" value="ArgRS_core"/>
</dbReference>
<evidence type="ECO:0000256" key="2">
    <source>
        <dbReference type="ARBA" id="ARBA00005594"/>
    </source>
</evidence>
<dbReference type="InterPro" id="IPR008909">
    <property type="entry name" value="DALR_anticod-bd"/>
</dbReference>
<dbReference type="InterPro" id="IPR009080">
    <property type="entry name" value="tRNAsynth_Ia_anticodon-bd"/>
</dbReference>
<dbReference type="InterPro" id="IPR036695">
    <property type="entry name" value="Arg-tRNA-synth_N_sf"/>
</dbReference>
<keyword evidence="4 10" id="KW-0436">Ligase</keyword>
<dbReference type="GO" id="GO:0005737">
    <property type="term" value="C:cytoplasm"/>
    <property type="evidence" value="ECO:0007669"/>
    <property type="project" value="UniProtKB-SubCell"/>
</dbReference>
<dbReference type="EMBL" id="PDNZ01000008">
    <property type="protein sequence ID" value="PWW81232.1"/>
    <property type="molecule type" value="Genomic_DNA"/>
</dbReference>
<dbReference type="Gene3D" id="3.40.50.620">
    <property type="entry name" value="HUPs"/>
    <property type="match status" value="1"/>
</dbReference>
<evidence type="ECO:0000256" key="1">
    <source>
        <dbReference type="ARBA" id="ARBA00004496"/>
    </source>
</evidence>
<dbReference type="NCBIfam" id="TIGR00456">
    <property type="entry name" value="argS"/>
    <property type="match status" value="1"/>
</dbReference>
<comment type="catalytic activity">
    <reaction evidence="9 10">
        <text>tRNA(Arg) + L-arginine + ATP = L-arginyl-tRNA(Arg) + AMP + diphosphate</text>
        <dbReference type="Rhea" id="RHEA:20301"/>
        <dbReference type="Rhea" id="RHEA-COMP:9658"/>
        <dbReference type="Rhea" id="RHEA-COMP:9673"/>
        <dbReference type="ChEBI" id="CHEBI:30616"/>
        <dbReference type="ChEBI" id="CHEBI:32682"/>
        <dbReference type="ChEBI" id="CHEBI:33019"/>
        <dbReference type="ChEBI" id="CHEBI:78442"/>
        <dbReference type="ChEBI" id="CHEBI:78513"/>
        <dbReference type="ChEBI" id="CHEBI:456215"/>
        <dbReference type="EC" id="6.1.1.19"/>
    </reaction>
</comment>
<dbReference type="FunFam" id="1.10.730.10:FF:000008">
    <property type="entry name" value="Arginine--tRNA ligase"/>
    <property type="match status" value="1"/>
</dbReference>
<dbReference type="SUPFAM" id="SSF47323">
    <property type="entry name" value="Anticodon-binding domain of a subclass of class I aminoacyl-tRNA synthetases"/>
    <property type="match status" value="1"/>
</dbReference>
<dbReference type="Pfam" id="PF03485">
    <property type="entry name" value="Arg_tRNA_synt_N"/>
    <property type="match status" value="1"/>
</dbReference>
<name>A0A317T3F6_9CHLB</name>
<evidence type="ECO:0000313" key="14">
    <source>
        <dbReference type="EMBL" id="PWW81232.1"/>
    </source>
</evidence>
<keyword evidence="15" id="KW-1185">Reference proteome</keyword>
<evidence type="ECO:0000256" key="3">
    <source>
        <dbReference type="ARBA" id="ARBA00022490"/>
    </source>
</evidence>
<evidence type="ECO:0000256" key="11">
    <source>
        <dbReference type="RuleBase" id="RU363038"/>
    </source>
</evidence>
<dbReference type="HAMAP" id="MF_00123">
    <property type="entry name" value="Arg_tRNA_synth"/>
    <property type="match status" value="1"/>
</dbReference>
<comment type="subcellular location">
    <subcellularLocation>
        <location evidence="1 10">Cytoplasm</location>
    </subcellularLocation>
</comment>
<gene>
    <name evidence="10" type="primary">argS</name>
    <name evidence="14" type="ORF">CR164_10840</name>
</gene>
<feature type="domain" description="Arginyl tRNA synthetase N-terminal" evidence="13">
    <location>
        <begin position="3"/>
        <end position="86"/>
    </location>
</feature>
<sequence>MREYFIEHIRTALKTAGIATEKDIQIEKPADNKFGDFSTNIALVLAKECRKNPRQLSQEITEQLSFKPGTVRKTEIAGPGFINFYLEPAFIMQLLEQAITEGDGFGQSLVGQDKTAIVEYVSANPTGPLTIGRGRGGVLGDCIANILEAQGYTVTREYYFNDAGRQMTILAESVRFRYLELCGEVIDFPETHYQGSYIKVIAEKLFEKQGKALLKTDDLAPFKQTAETYIFTHIKSTLHRLDITHDSYFNEHKLYLPDESDKSPNRQVIDLLREKGYIDEYDGATWFTTSKLGQEKDKVLVKSSGEPSYRLPDIAYHITKFKRGFSEIVNIFGADHIDEYPDIIEALRILGYDTDRIRVAINQFVTTTVNGETVKMSTRKGNADLLDDLIDDVGADATRLFFIMRSKDSHLNFDVELAKKQSKDNPVFYLQYAHARICSLLRMAEQEAGFTLPAEGMQLMRKMTSDHEIRLGFMLLEFPEVIDVCGRFLEPQKMVEYLHSVAELYHRFYQECPILKAEPDIRTARLFLSVATRQVLRNGFRILGISAPESM</sequence>
<dbReference type="SMART" id="SM00836">
    <property type="entry name" value="DALR_1"/>
    <property type="match status" value="1"/>
</dbReference>
<comment type="caution">
    <text evidence="14">The sequence shown here is derived from an EMBL/GenBank/DDBJ whole genome shotgun (WGS) entry which is preliminary data.</text>
</comment>
<dbReference type="InterPro" id="IPR014729">
    <property type="entry name" value="Rossmann-like_a/b/a_fold"/>
</dbReference>
<evidence type="ECO:0000256" key="6">
    <source>
        <dbReference type="ARBA" id="ARBA00022840"/>
    </source>
</evidence>
<dbReference type="PRINTS" id="PR01038">
    <property type="entry name" value="TRNASYNTHARG"/>
</dbReference>
<dbReference type="Gene3D" id="1.10.730.10">
    <property type="entry name" value="Isoleucyl-tRNA Synthetase, Domain 1"/>
    <property type="match status" value="1"/>
</dbReference>
<dbReference type="InterPro" id="IPR005148">
    <property type="entry name" value="Arg-tRNA-synth_N"/>
</dbReference>
<keyword evidence="3 10" id="KW-0963">Cytoplasm</keyword>
<reference evidence="15" key="1">
    <citation type="submission" date="2017-10" db="EMBL/GenBank/DDBJ databases">
        <authorList>
            <person name="Gaisin V.A."/>
            <person name="Rysina M.S."/>
            <person name="Grouzdev D.S."/>
        </authorList>
    </citation>
    <scope>NUCLEOTIDE SEQUENCE [LARGE SCALE GENOMIC DNA]</scope>
    <source>
        <strain evidence="15">V1</strain>
    </source>
</reference>
<accession>A0A317T3F6</accession>
<evidence type="ECO:0000256" key="10">
    <source>
        <dbReference type="HAMAP-Rule" id="MF_00123"/>
    </source>
</evidence>
<dbReference type="GO" id="GO:0005524">
    <property type="term" value="F:ATP binding"/>
    <property type="evidence" value="ECO:0007669"/>
    <property type="project" value="UniProtKB-UniRule"/>
</dbReference>
<dbReference type="Pfam" id="PF00750">
    <property type="entry name" value="tRNA-synt_1d"/>
    <property type="match status" value="1"/>
</dbReference>
<dbReference type="OrthoDB" id="9805987at2"/>